<dbReference type="EMBL" id="LAZR01019172">
    <property type="protein sequence ID" value="KKL93495.1"/>
    <property type="molecule type" value="Genomic_DNA"/>
</dbReference>
<sequence length="136" mass="15562">MGYGIWDMGYGLWAMGYGLWAMGYGLWAMGYGLWDCMEWSLPLHGRFQIGSIPIWSTKPKGNIMSELNRKLLEGLIGAPDSQLSERLRKKCEDFNGTDKELIELFEEIYNSCHESSSIVKATVNPEFTRGYFEDDI</sequence>
<dbReference type="AlphaFoldDB" id="A0A0F9II56"/>
<evidence type="ECO:0000256" key="1">
    <source>
        <dbReference type="SAM" id="Phobius"/>
    </source>
</evidence>
<keyword evidence="1" id="KW-0472">Membrane</keyword>
<keyword evidence="1" id="KW-1133">Transmembrane helix</keyword>
<evidence type="ECO:0000313" key="2">
    <source>
        <dbReference type="EMBL" id="KKL93495.1"/>
    </source>
</evidence>
<organism evidence="2">
    <name type="scientific">marine sediment metagenome</name>
    <dbReference type="NCBI Taxonomy" id="412755"/>
    <lineage>
        <taxon>unclassified sequences</taxon>
        <taxon>metagenomes</taxon>
        <taxon>ecological metagenomes</taxon>
    </lineage>
</organism>
<accession>A0A0F9II56</accession>
<reference evidence="2" key="1">
    <citation type="journal article" date="2015" name="Nature">
        <title>Complex archaea that bridge the gap between prokaryotes and eukaryotes.</title>
        <authorList>
            <person name="Spang A."/>
            <person name="Saw J.H."/>
            <person name="Jorgensen S.L."/>
            <person name="Zaremba-Niedzwiedzka K."/>
            <person name="Martijn J."/>
            <person name="Lind A.E."/>
            <person name="van Eijk R."/>
            <person name="Schleper C."/>
            <person name="Guy L."/>
            <person name="Ettema T.J."/>
        </authorList>
    </citation>
    <scope>NUCLEOTIDE SEQUENCE</scope>
</reference>
<gene>
    <name evidence="2" type="ORF">LCGC14_1874160</name>
</gene>
<proteinExistence type="predicted"/>
<name>A0A0F9II56_9ZZZZ</name>
<comment type="caution">
    <text evidence="2">The sequence shown here is derived from an EMBL/GenBank/DDBJ whole genome shotgun (WGS) entry which is preliminary data.</text>
</comment>
<keyword evidence="1" id="KW-0812">Transmembrane</keyword>
<feature type="transmembrane region" description="Helical" evidence="1">
    <location>
        <begin position="12"/>
        <end position="34"/>
    </location>
</feature>
<protein>
    <submittedName>
        <fullName evidence="2">Uncharacterized protein</fullName>
    </submittedName>
</protein>